<dbReference type="AlphaFoldDB" id="A0A4V0Z0I5"/>
<dbReference type="EMBL" id="CP035758">
    <property type="protein sequence ID" value="QBD83341.1"/>
    <property type="molecule type" value="Genomic_DNA"/>
</dbReference>
<proteinExistence type="predicted"/>
<dbReference type="Pfam" id="PF13451">
    <property type="entry name" value="zf_Tbcl"/>
    <property type="match status" value="1"/>
</dbReference>
<gene>
    <name evidence="3" type="ORF">EPA93_01255</name>
</gene>
<name>A0A4V0Z0I5_KTERU</name>
<organism evidence="3 4">
    <name type="scientific">Ktedonosporobacter rubrisoli</name>
    <dbReference type="NCBI Taxonomy" id="2509675"/>
    <lineage>
        <taxon>Bacteria</taxon>
        <taxon>Bacillati</taxon>
        <taxon>Chloroflexota</taxon>
        <taxon>Ktedonobacteria</taxon>
        <taxon>Ktedonobacterales</taxon>
        <taxon>Ktedonosporobacteraceae</taxon>
        <taxon>Ktedonosporobacter</taxon>
    </lineage>
</organism>
<sequence length="116" mass="13040">MSLTDQTLYCRDCNQEFIFTVGEQEFFASRGLTNTPSRCPACRAARKQNGGYQGRGGGSRGDFRAREPRPMYTATCASCGNEATVPFQPREDRPVYCQDCYQSHSTHHASTGRSRW</sequence>
<dbReference type="Pfam" id="PF23477">
    <property type="entry name" value="zf_Tbcl_2"/>
    <property type="match status" value="1"/>
</dbReference>
<feature type="domain" description="Probable zinc-binding" evidence="1">
    <location>
        <begin position="5"/>
        <end position="49"/>
    </location>
</feature>
<keyword evidence="4" id="KW-1185">Reference proteome</keyword>
<dbReference type="KEGG" id="kbs:EPA93_01255"/>
<dbReference type="NCBIfam" id="TIGR04272">
    <property type="entry name" value="cxxc_cxxc_Mbark"/>
    <property type="match status" value="1"/>
</dbReference>
<accession>A0A4V0Z0I5</accession>
<dbReference type="RefSeq" id="WP_129894404.1">
    <property type="nucleotide sequence ID" value="NZ_CP035758.1"/>
</dbReference>
<evidence type="ECO:0000259" key="2">
    <source>
        <dbReference type="Pfam" id="PF23477"/>
    </source>
</evidence>
<evidence type="ECO:0000313" key="3">
    <source>
        <dbReference type="EMBL" id="QBD83341.1"/>
    </source>
</evidence>
<dbReference type="OrthoDB" id="5505402at2"/>
<evidence type="ECO:0000259" key="1">
    <source>
        <dbReference type="Pfam" id="PF13451"/>
    </source>
</evidence>
<dbReference type="Proteomes" id="UP000290365">
    <property type="component" value="Chromosome"/>
</dbReference>
<dbReference type="InterPro" id="IPR025306">
    <property type="entry name" value="Zn-bnd_dom_prob"/>
</dbReference>
<reference evidence="3 4" key="1">
    <citation type="submission" date="2019-01" db="EMBL/GenBank/DDBJ databases">
        <title>Ktedonosporobacter rubrisoli SCAWS-G2.</title>
        <authorList>
            <person name="Huang Y."/>
            <person name="Yan B."/>
        </authorList>
    </citation>
    <scope>NUCLEOTIDE SEQUENCE [LARGE SCALE GENOMIC DNA]</scope>
    <source>
        <strain evidence="3 4">SCAWS-G2</strain>
    </source>
</reference>
<feature type="domain" description="CxxC-x17-CxxC" evidence="2">
    <location>
        <begin position="69"/>
        <end position="104"/>
    </location>
</feature>
<evidence type="ECO:0000313" key="4">
    <source>
        <dbReference type="Proteomes" id="UP000290365"/>
    </source>
</evidence>
<protein>
    <submittedName>
        <fullName evidence="3">Uncharacterized protein</fullName>
    </submittedName>
</protein>
<dbReference type="InterPro" id="IPR026363">
    <property type="entry name" value="CxxC-x17-CxxC_dom"/>
</dbReference>